<dbReference type="RefSeq" id="WP_209767205.1">
    <property type="nucleotide sequence ID" value="NZ_JAGINP010000010.1"/>
</dbReference>
<proteinExistence type="predicted"/>
<feature type="signal peptide" evidence="1">
    <location>
        <begin position="1"/>
        <end position="21"/>
    </location>
</feature>
<feature type="chain" id="PRO_5046503433" evidence="1">
    <location>
        <begin position="22"/>
        <end position="1460"/>
    </location>
</feature>
<dbReference type="Pfam" id="PF05860">
    <property type="entry name" value="TPS"/>
    <property type="match status" value="1"/>
</dbReference>
<dbReference type="SUPFAM" id="SSF51126">
    <property type="entry name" value="Pectin lyase-like"/>
    <property type="match status" value="1"/>
</dbReference>
<dbReference type="Gene3D" id="2.160.20.10">
    <property type="entry name" value="Single-stranded right-handed beta-helix, Pectin lyase-like"/>
    <property type="match status" value="2"/>
</dbReference>
<dbReference type="InterPro" id="IPR011050">
    <property type="entry name" value="Pectin_lyase_fold/virulence"/>
</dbReference>
<dbReference type="InterPro" id="IPR008638">
    <property type="entry name" value="FhaB/CdiA-like_TPS"/>
</dbReference>
<dbReference type="EMBL" id="JAGINP010000010">
    <property type="protein sequence ID" value="MBP2293277.1"/>
    <property type="molecule type" value="Genomic_DNA"/>
</dbReference>
<protein>
    <submittedName>
        <fullName evidence="3">Filamentous hemagglutinin family protein</fullName>
    </submittedName>
</protein>
<evidence type="ECO:0000256" key="1">
    <source>
        <dbReference type="SAM" id="SignalP"/>
    </source>
</evidence>
<organism evidence="3 4">
    <name type="scientific">Azospirillum rugosum</name>
    <dbReference type="NCBI Taxonomy" id="416170"/>
    <lineage>
        <taxon>Bacteria</taxon>
        <taxon>Pseudomonadati</taxon>
        <taxon>Pseudomonadota</taxon>
        <taxon>Alphaproteobacteria</taxon>
        <taxon>Rhodospirillales</taxon>
        <taxon>Azospirillaceae</taxon>
        <taxon>Azospirillum</taxon>
    </lineage>
</organism>
<dbReference type="InterPro" id="IPR012334">
    <property type="entry name" value="Pectin_lyas_fold"/>
</dbReference>
<evidence type="ECO:0000313" key="3">
    <source>
        <dbReference type="EMBL" id="MBP2293277.1"/>
    </source>
</evidence>
<dbReference type="NCBIfam" id="TIGR01901">
    <property type="entry name" value="adhes_NPXG"/>
    <property type="match status" value="1"/>
</dbReference>
<keyword evidence="1" id="KW-0732">Signal</keyword>
<reference evidence="3 4" key="1">
    <citation type="submission" date="2021-03" db="EMBL/GenBank/DDBJ databases">
        <title>Genomic Encyclopedia of Type Strains, Phase III (KMG-III): the genomes of soil and plant-associated and newly described type strains.</title>
        <authorList>
            <person name="Whitman W."/>
        </authorList>
    </citation>
    <scope>NUCLEOTIDE SEQUENCE [LARGE SCALE GENOMIC DNA]</scope>
    <source>
        <strain evidence="3 4">IMMIB AFH-6</strain>
    </source>
</reference>
<comment type="caution">
    <text evidence="3">The sequence shown here is derived from an EMBL/GenBank/DDBJ whole genome shotgun (WGS) entry which is preliminary data.</text>
</comment>
<accession>A0ABS4SLC2</accession>
<dbReference type="Proteomes" id="UP000781958">
    <property type="component" value="Unassembled WGS sequence"/>
</dbReference>
<name>A0ABS4SLC2_9PROT</name>
<sequence>MPRTLLLTSLVVLLPQTAALAQIATDGTTGPRVSLSGGRIEVGAGLGTQAGGNLFHSFETFNVNRGQTVTFTGPDSVRHVVGRVTGGGSSTINGTLRSTVGQADVHLINPAGVTFGPNAVVDVPASLHVGTAHEVRFADGARFSALDRSGSTFTTAPPEAFGFLDRPAGALRVDQSRLTVKPGRALSLVGGDVAVSGGAEGVVGAPGGAVTVASVAGAGQMRLDDGTVAAAKQGTVRLHDHARIGAAGEGGGSVRIRGGALVVENATIATTNTGPVDGAGGIDVAAGSADIAGSTLASGTLGSGKGAPIRLRAGDLRLRDGTRVVSTSHGPGGAGAVTVNAGTLSVAGTGTTYSTTIESSLPAGATGQPGPVTVTADRLDVRGGGAIRSVTAGPAKAADVNVTAGDISLTGDGARFARSRIVSETLFGADGGTGAVTVTAAGALRLTDEGQIGSLLLGRSDAGPVTVRADSLTVAAATRDALTGVFSETSFGATGNAGLVDVRARSIDLSGPLAQLSSITFSQGTAGSVSVQADSLSVTGTNGQGFTGITSNAEFGSSGHAGTVTVVTTGPLALLRSGEIGSNTFGIGNAGDVIVRAGSLTIAGAEGTSLRTGIGSSAEPFALGSAGRVNVAVDGHLDLSRGGLITTDTHTEGNAGAVSVTAGSLSVTGNNGKNLTGISSNARSDAEGNAGTVSVTATGPLTVNSGGFISSDTFGGGNAGAVTVAAGSLTVDGVGANAFTGVSSDVEQGGRGNAGTVSVTAAGPLTLVGGGQIRSISDDKGNAGAVSVSAGSLSMERGDAARPTGILSDAYDIGNAGTIRVQTDGALRIGTGAWISSETYRSGNGGSIAVHAGSLGIEGSPQEPFTGIFTNTYGSGPAGTIDVATRGALSLDNRAQISSDTYDQGRAGSVTVAAGSVSVAGTGSEGFTGISSNALRGSDGHAGTVTVGTTGPLRLSRGGQISSFSAGSGDAGSVAVTAGSLALEEGIGTNLPTAILSDSYGTGDAGTVRVQTAGDLRIGGGTWISSETYRSGLGGAVTVRAGTLTIAGDPDQSFTGIFTNTYGSGRAGTIDVATTDALSLTNRSQISSDTYGSGGAGTVGVTAAGTLLLNPGGFISSDTYGRGNAGAVTVGAGNLMVLGNAGTDFTGISSNAVGSSEGQAGTVKVTAAGALTLASAGQIGTNTFSVGDAGSVFVQADTLAISGNGSPFFTGIFSSAAPGATGDGGAVTMQARTIRLDRDGLVATENFGTGVGGPIRITATDTLAFDGAAVRTRTAAGDGGDIAVQVGRLLDMRNSEVTTSVAGGTGSGGNIVIDPPFVVLQNSRIQANAQKGGGGNITVRADQLLTTPDTLIEASSAESVSGTISTPAPDNTIASSLVKLPESFLNTRDLLRDSCAGRGGRASSSLIVGNGGGLPLDPAGPLPSPYGGFRNGEPGAPHRGTGAASELPLRFHVAGTPGCG</sequence>
<feature type="domain" description="Filamentous haemagglutinin FhaB/tRNA nuclease CdiA-like TPS" evidence="2">
    <location>
        <begin position="24"/>
        <end position="138"/>
    </location>
</feature>
<gene>
    <name evidence="3" type="ORF">J2851_003060</name>
</gene>
<keyword evidence="4" id="KW-1185">Reference proteome</keyword>
<dbReference type="SMART" id="SM00912">
    <property type="entry name" value="Haemagg_act"/>
    <property type="match status" value="1"/>
</dbReference>
<evidence type="ECO:0000259" key="2">
    <source>
        <dbReference type="SMART" id="SM00912"/>
    </source>
</evidence>
<evidence type="ECO:0000313" key="4">
    <source>
        <dbReference type="Proteomes" id="UP000781958"/>
    </source>
</evidence>